<feature type="transmembrane region" description="Helical" evidence="1">
    <location>
        <begin position="20"/>
        <end position="40"/>
    </location>
</feature>
<evidence type="ECO:0000313" key="3">
    <source>
        <dbReference type="Proteomes" id="UP000248688"/>
    </source>
</evidence>
<gene>
    <name evidence="2" type="ORF">DN752_17720</name>
</gene>
<keyword evidence="3" id="KW-1185">Reference proteome</keyword>
<name>A0A2Z4IM76_9BACT</name>
<dbReference type="RefSeq" id="WP_112785193.1">
    <property type="nucleotide sequence ID" value="NZ_CP030041.1"/>
</dbReference>
<keyword evidence="1" id="KW-0812">Transmembrane</keyword>
<dbReference type="EMBL" id="CP030041">
    <property type="protein sequence ID" value="AWW31820.1"/>
    <property type="molecule type" value="Genomic_DNA"/>
</dbReference>
<evidence type="ECO:0000313" key="2">
    <source>
        <dbReference type="EMBL" id="AWW31820.1"/>
    </source>
</evidence>
<dbReference type="Proteomes" id="UP000248688">
    <property type="component" value="Chromosome"/>
</dbReference>
<organism evidence="2 3">
    <name type="scientific">Echinicola strongylocentroti</name>
    <dbReference type="NCBI Taxonomy" id="1795355"/>
    <lineage>
        <taxon>Bacteria</taxon>
        <taxon>Pseudomonadati</taxon>
        <taxon>Bacteroidota</taxon>
        <taxon>Cytophagia</taxon>
        <taxon>Cytophagales</taxon>
        <taxon>Cyclobacteriaceae</taxon>
        <taxon>Echinicola</taxon>
    </lineage>
</organism>
<reference evidence="2 3" key="1">
    <citation type="submission" date="2018-06" db="EMBL/GenBank/DDBJ databases">
        <title>Echinicola strongylocentroti sp. nov., isolated from a sea urchin Strongylocentrotus intermedius.</title>
        <authorList>
            <person name="Bae S.S."/>
        </authorList>
    </citation>
    <scope>NUCLEOTIDE SEQUENCE [LARGE SCALE GENOMIC DNA]</scope>
    <source>
        <strain evidence="2 3">MEBiC08714</strain>
    </source>
</reference>
<evidence type="ECO:0000256" key="1">
    <source>
        <dbReference type="SAM" id="Phobius"/>
    </source>
</evidence>
<proteinExistence type="predicted"/>
<keyword evidence="1" id="KW-1133">Transmembrane helix</keyword>
<dbReference type="KEGG" id="est:DN752_17720"/>
<protein>
    <submittedName>
        <fullName evidence="2">Uncharacterized protein</fullName>
    </submittedName>
</protein>
<accession>A0A2Z4IM76</accession>
<dbReference type="OrthoDB" id="828151at2"/>
<keyword evidence="1" id="KW-0472">Membrane</keyword>
<sequence>MPLDQFYKLIENSTEIWDSGIGFLVMIFTGIQTFIVVVAFKEGRKYLHQHREKIKEERRLEVIYNTMKFTKNYISWLMILYRIPISIKEKMVKGSLTESKAALKIIEEYISKRNQYYEKNELHTDIDLNVKILGEKNISRVWNNLSEAVSAIDHKFEDLGNPDHGLDPDKIRKKVMAIPNGMLDQNYDESRQALSSYKKLMDLLLIEYRKKITPKELL</sequence>
<dbReference type="AlphaFoldDB" id="A0A2Z4IM76"/>